<comment type="similarity">
    <text evidence="2 7">Belongs to the DedA family.</text>
</comment>
<proteinExistence type="inferred from homology"/>
<dbReference type="GO" id="GO:0005886">
    <property type="term" value="C:plasma membrane"/>
    <property type="evidence" value="ECO:0007669"/>
    <property type="project" value="UniProtKB-SubCell"/>
</dbReference>
<sequence>MLIPTDLTSFLDLIRQHGDAAYTFLFAYAASHSLLFGLFAGYAAHAGALKVGTLVIVFWVGSFLGDAVRFYVGRRYGPRLFKQWPRIERLVNIAAKLTDKHAVLMVLFHRYPHGIRGVAAFAYGLSKLTWPTFLALNFVAAGLWSGAVVGAGYAFGQVSEKLMNDASSGLGIVTLVVFLGLSWILSKKLEKVVEDSAPAANSKSTLR</sequence>
<keyword evidence="3 7" id="KW-1003">Cell membrane</keyword>
<feature type="transmembrane region" description="Helical" evidence="7">
    <location>
        <begin position="133"/>
        <end position="155"/>
    </location>
</feature>
<evidence type="ECO:0000259" key="8">
    <source>
        <dbReference type="Pfam" id="PF09335"/>
    </source>
</evidence>
<gene>
    <name evidence="9" type="ORF">DXH78_16260</name>
</gene>
<comment type="subcellular location">
    <subcellularLocation>
        <location evidence="1 7">Cell membrane</location>
        <topology evidence="1 7">Multi-pass membrane protein</topology>
    </subcellularLocation>
</comment>
<evidence type="ECO:0000256" key="5">
    <source>
        <dbReference type="ARBA" id="ARBA00022989"/>
    </source>
</evidence>
<dbReference type="Proteomes" id="UP000263993">
    <property type="component" value="Unassembled WGS sequence"/>
</dbReference>
<feature type="transmembrane region" description="Helical" evidence="7">
    <location>
        <begin position="51"/>
        <end position="72"/>
    </location>
</feature>
<evidence type="ECO:0000313" key="10">
    <source>
        <dbReference type="Proteomes" id="UP000263993"/>
    </source>
</evidence>
<dbReference type="OrthoDB" id="948134at2"/>
<accession>A0A371B3J1</accession>
<dbReference type="EMBL" id="QRGO01000002">
    <property type="protein sequence ID" value="RDV02149.1"/>
    <property type="molecule type" value="Genomic_DNA"/>
</dbReference>
<reference evidence="10" key="1">
    <citation type="submission" date="2018-08" db="EMBL/GenBank/DDBJ databases">
        <authorList>
            <person name="Kim S.-J."/>
            <person name="Jung G.-Y."/>
        </authorList>
    </citation>
    <scope>NUCLEOTIDE SEQUENCE [LARGE SCALE GENOMIC DNA]</scope>
    <source>
        <strain evidence="10">GY_H</strain>
    </source>
</reference>
<name>A0A371B3J1_9BRAD</name>
<feature type="transmembrane region" description="Helical" evidence="7">
    <location>
        <begin position="167"/>
        <end position="185"/>
    </location>
</feature>
<organism evidence="9 10">
    <name type="scientific">Undibacter mobilis</name>
    <dbReference type="NCBI Taxonomy" id="2292256"/>
    <lineage>
        <taxon>Bacteria</taxon>
        <taxon>Pseudomonadati</taxon>
        <taxon>Pseudomonadota</taxon>
        <taxon>Alphaproteobacteria</taxon>
        <taxon>Hyphomicrobiales</taxon>
        <taxon>Nitrobacteraceae</taxon>
        <taxon>Undibacter</taxon>
    </lineage>
</organism>
<dbReference type="PANTHER" id="PTHR30353">
    <property type="entry name" value="INNER MEMBRANE PROTEIN DEDA-RELATED"/>
    <property type="match status" value="1"/>
</dbReference>
<keyword evidence="6 7" id="KW-0472">Membrane</keyword>
<keyword evidence="5 7" id="KW-1133">Transmembrane helix</keyword>
<evidence type="ECO:0000256" key="3">
    <source>
        <dbReference type="ARBA" id="ARBA00022475"/>
    </source>
</evidence>
<dbReference type="AlphaFoldDB" id="A0A371B3J1"/>
<dbReference type="RefSeq" id="WP_115518270.1">
    <property type="nucleotide sequence ID" value="NZ_QRGO01000002.1"/>
</dbReference>
<keyword evidence="10" id="KW-1185">Reference proteome</keyword>
<evidence type="ECO:0000256" key="2">
    <source>
        <dbReference type="ARBA" id="ARBA00010792"/>
    </source>
</evidence>
<dbReference type="InterPro" id="IPR032816">
    <property type="entry name" value="VTT_dom"/>
</dbReference>
<evidence type="ECO:0000256" key="1">
    <source>
        <dbReference type="ARBA" id="ARBA00004651"/>
    </source>
</evidence>
<evidence type="ECO:0000256" key="7">
    <source>
        <dbReference type="RuleBase" id="RU367016"/>
    </source>
</evidence>
<keyword evidence="4 7" id="KW-0812">Transmembrane</keyword>
<evidence type="ECO:0000313" key="9">
    <source>
        <dbReference type="EMBL" id="RDV02149.1"/>
    </source>
</evidence>
<feature type="transmembrane region" description="Helical" evidence="7">
    <location>
        <begin position="21"/>
        <end position="45"/>
    </location>
</feature>
<evidence type="ECO:0000256" key="6">
    <source>
        <dbReference type="ARBA" id="ARBA00023136"/>
    </source>
</evidence>
<dbReference type="InterPro" id="IPR032818">
    <property type="entry name" value="DedA-like"/>
</dbReference>
<comment type="caution">
    <text evidence="9">The sequence shown here is derived from an EMBL/GenBank/DDBJ whole genome shotgun (WGS) entry which is preliminary data.</text>
</comment>
<evidence type="ECO:0000256" key="4">
    <source>
        <dbReference type="ARBA" id="ARBA00022692"/>
    </source>
</evidence>
<dbReference type="PANTHER" id="PTHR30353:SF0">
    <property type="entry name" value="TRANSMEMBRANE PROTEIN"/>
    <property type="match status" value="1"/>
</dbReference>
<feature type="domain" description="VTT" evidence="8">
    <location>
        <begin position="45"/>
        <end position="153"/>
    </location>
</feature>
<protein>
    <submittedName>
        <fullName evidence="9">DedA family protein</fullName>
    </submittedName>
</protein>
<dbReference type="Pfam" id="PF09335">
    <property type="entry name" value="VTT_dom"/>
    <property type="match status" value="1"/>
</dbReference>